<sequence>MNDLEYLVKMKDLFRESADIIDQLLVLREKGEKGEDVQKELEKASARYVYKMMEMRKLSEGGNN</sequence>
<dbReference type="PIR" id="H97134">
    <property type="entry name" value="H97134"/>
</dbReference>
<dbReference type="PATRIC" id="fig|272562.8.peg.2106"/>
<organism evidence="1 2">
    <name type="scientific">Clostridium acetobutylicum (strain ATCC 824 / DSM 792 / JCM 1419 / IAM 19013 / LMG 5710 / NBRC 13948 / NRRL B-527 / VKM B-1787 / 2291 / W)</name>
    <dbReference type="NCBI Taxonomy" id="272562"/>
    <lineage>
        <taxon>Bacteria</taxon>
        <taxon>Bacillati</taxon>
        <taxon>Bacillota</taxon>
        <taxon>Clostridia</taxon>
        <taxon>Eubacteriales</taxon>
        <taxon>Clostridiaceae</taxon>
        <taxon>Clostridium</taxon>
    </lineage>
</organism>
<protein>
    <submittedName>
        <fullName evidence="1">Uncharacterized protein</fullName>
    </submittedName>
</protein>
<dbReference type="EMBL" id="AE001437">
    <property type="protein sequence ID" value="AAK79867.1"/>
    <property type="molecule type" value="Genomic_DNA"/>
</dbReference>
<dbReference type="RefSeq" id="WP_010965208.1">
    <property type="nucleotide sequence ID" value="NC_003030.1"/>
</dbReference>
<name>Q97HV3_CLOAB</name>
<proteinExistence type="predicted"/>
<accession>Q97HV3</accession>
<evidence type="ECO:0000313" key="2">
    <source>
        <dbReference type="Proteomes" id="UP000000814"/>
    </source>
</evidence>
<dbReference type="HOGENOM" id="CLU_2859640_0_0_9"/>
<dbReference type="Proteomes" id="UP000000814">
    <property type="component" value="Chromosome"/>
</dbReference>
<gene>
    <name evidence="1" type="ordered locus">CA_C1904</name>
</gene>
<dbReference type="GeneID" id="44998392"/>
<dbReference type="STRING" id="272562.CA_C1904"/>
<dbReference type="KEGG" id="cac:CA_C1904"/>
<evidence type="ECO:0000313" key="1">
    <source>
        <dbReference type="EMBL" id="AAK79867.1"/>
    </source>
</evidence>
<dbReference type="OrthoDB" id="92795at31979"/>
<reference evidence="1 2" key="1">
    <citation type="journal article" date="2001" name="J. Bacteriol.">
        <title>Genome sequence and comparative analysis of the solvent-producing bacterium Clostridium acetobutylicum.</title>
        <authorList>
            <person name="Nolling J."/>
            <person name="Breton G."/>
            <person name="Omelchenko M.V."/>
            <person name="Makarova K.S."/>
            <person name="Zeng Q."/>
            <person name="Gibson R."/>
            <person name="Lee H.M."/>
            <person name="Dubois J."/>
            <person name="Qiu D."/>
            <person name="Hitti J."/>
            <person name="Wolf Y.I."/>
            <person name="Tatusov R.L."/>
            <person name="Sabathe F."/>
            <person name="Doucette-Stamm L."/>
            <person name="Soucaille P."/>
            <person name="Daly M.J."/>
            <person name="Bennett G.N."/>
            <person name="Koonin E.V."/>
            <person name="Smith D.R."/>
        </authorList>
    </citation>
    <scope>NUCLEOTIDE SEQUENCE [LARGE SCALE GENOMIC DNA]</scope>
    <source>
        <strain evidence="2">ATCC 824 / DSM 792 / JCM 1419 / LMG 5710 / VKM B-1787</strain>
    </source>
</reference>
<keyword evidence="2" id="KW-1185">Reference proteome</keyword>
<dbReference type="AlphaFoldDB" id="Q97HV3"/>